<dbReference type="Proteomes" id="UP000306790">
    <property type="component" value="Unassembled WGS sequence"/>
</dbReference>
<gene>
    <name evidence="1" type="ORF">DJ535_21300</name>
</gene>
<evidence type="ECO:0000313" key="2">
    <source>
        <dbReference type="Proteomes" id="UP000306790"/>
    </source>
</evidence>
<keyword evidence="2" id="KW-1185">Reference proteome</keyword>
<accession>A0ABY2PPW8</accession>
<proteinExistence type="predicted"/>
<name>A0ABY2PPW8_9ENTR</name>
<dbReference type="Pfam" id="PF06097">
    <property type="entry name" value="DUF945"/>
    <property type="match status" value="1"/>
</dbReference>
<sequence length="502" mass="54239">MKKSLVAAGVVVALGIVWTGGAWYTGKKLETHLAEMVTQANDQIKRYSPESGIELSYQNYQRGVFNSQLQLVVKPIAGQENAWLKPGQTIVLNESVDHGPFPLAQLKSLNLMPAMAAVKTTLVNNDVTKPLFDIAKGESPFTINSRIGYSGDTRSALSLKPLNYEKGDEKVAFSGGEFQFTADKDGNAVSVTGEAQSGVVNAVNEYNQKVQVTFNNLTTEGSSSVASFGERIGDQKLSLDKLSISVEGKELAVLEGMGIDGKSDLVNDGKTVNSQLDYTLNSLKLQGQDLGSGKLTLKVAQIDGEALHQFSQQYTAQTKALMAQIDVVQNPELYQQKVTEAFFSALPVLMKGEPVITIAPLSWKNAKGETAFNLSLFLKDPSTNQDEPKTLAQEVDRSVKSLDAKLAIPVDMATEFMTQIAKLEGYQQEEAAGLARQQVNGLAAMGQMFRVTTMQDNTIGSSLQYANGQVTLNGQKMSLDEFVGMFGMPTLSEPDAPATPQQ</sequence>
<evidence type="ECO:0000313" key="1">
    <source>
        <dbReference type="EMBL" id="THE34486.1"/>
    </source>
</evidence>
<reference evidence="1 2" key="1">
    <citation type="submission" date="2018-05" db="EMBL/GenBank/DDBJ databases">
        <title>Isolation and genomic analyses of lactose-positive bacteria from faecal samples of preterm neonates.</title>
        <authorList>
            <person name="Chen Y."/>
            <person name="Brook T.C."/>
            <person name="O'Neill I."/>
            <person name="Soe C.Z."/>
            <person name="Hall L.J."/>
            <person name="Hoyles L."/>
        </authorList>
    </citation>
    <scope>NUCLEOTIDE SEQUENCE [LARGE SCALE GENOMIC DNA]</scope>
    <source>
        <strain evidence="1 2">P080C CL</strain>
    </source>
</reference>
<organism evidence="1 2">
    <name type="scientific">Citrobacter murliniae</name>
    <dbReference type="NCBI Taxonomy" id="67829"/>
    <lineage>
        <taxon>Bacteria</taxon>
        <taxon>Pseudomonadati</taxon>
        <taxon>Pseudomonadota</taxon>
        <taxon>Gammaproteobacteria</taxon>
        <taxon>Enterobacterales</taxon>
        <taxon>Enterobacteriaceae</taxon>
        <taxon>Citrobacter</taxon>
        <taxon>Citrobacter freundii complex</taxon>
    </lineage>
</organism>
<dbReference type="InterPro" id="IPR010352">
    <property type="entry name" value="DUF945"/>
</dbReference>
<comment type="caution">
    <text evidence="1">The sequence shown here is derived from an EMBL/GenBank/DDBJ whole genome shotgun (WGS) entry which is preliminary data.</text>
</comment>
<dbReference type="RefSeq" id="WP_048222695.1">
    <property type="nucleotide sequence ID" value="NZ_QFVP01000017.1"/>
</dbReference>
<protein>
    <submittedName>
        <fullName evidence="1">DUF945 domain-containing protein</fullName>
    </submittedName>
</protein>
<dbReference type="EMBL" id="QFVP01000017">
    <property type="protein sequence ID" value="THE34486.1"/>
    <property type="molecule type" value="Genomic_DNA"/>
</dbReference>